<evidence type="ECO:0000313" key="5">
    <source>
        <dbReference type="Proteomes" id="UP000198424"/>
    </source>
</evidence>
<comment type="caution">
    <text evidence="2">The sequence shown here is derived from an EMBL/GenBank/DDBJ whole genome shotgun (WGS) entry which is preliminary data.</text>
</comment>
<evidence type="ECO:0008006" key="6">
    <source>
        <dbReference type="Google" id="ProtNLM"/>
    </source>
</evidence>
<feature type="transmembrane region" description="Helical" evidence="1">
    <location>
        <begin position="313"/>
        <end position="334"/>
    </location>
</feature>
<dbReference type="OrthoDB" id="9759690at2"/>
<gene>
    <name evidence="3" type="ORF">B0A62_17965</name>
    <name evidence="2" type="ORF">IW20_01740</name>
</gene>
<dbReference type="AlphaFoldDB" id="A0A086AT61"/>
<dbReference type="STRING" id="991.IW20_01740"/>
<keyword evidence="1" id="KW-0812">Transmembrane</keyword>
<keyword evidence="1" id="KW-1133">Transmembrane helix</keyword>
<reference evidence="2 4" key="1">
    <citation type="submission" date="2014-07" db="EMBL/GenBank/DDBJ databases">
        <title>Genome of Flavobacterium hydatis DSM 2063.</title>
        <authorList>
            <person name="Pipes S.E."/>
            <person name="Stropko S.J."/>
            <person name="Newman J.D."/>
        </authorList>
    </citation>
    <scope>NUCLEOTIDE SEQUENCE [LARGE SCALE GENOMIC DNA]</scope>
    <source>
        <strain evidence="2 4">DSM 2063</strain>
    </source>
</reference>
<dbReference type="RefSeq" id="WP_035617933.1">
    <property type="nucleotide sequence ID" value="NZ_JBEWQG010000009.1"/>
</dbReference>
<dbReference type="EMBL" id="JPRM01000002">
    <property type="protein sequence ID" value="KFF19875.1"/>
    <property type="molecule type" value="Genomic_DNA"/>
</dbReference>
<dbReference type="eggNOG" id="COG1994">
    <property type="taxonomic scope" value="Bacteria"/>
</dbReference>
<evidence type="ECO:0000313" key="3">
    <source>
        <dbReference type="EMBL" id="OXA91559.1"/>
    </source>
</evidence>
<evidence type="ECO:0000313" key="2">
    <source>
        <dbReference type="EMBL" id="KFF19875.1"/>
    </source>
</evidence>
<evidence type="ECO:0000313" key="4">
    <source>
        <dbReference type="Proteomes" id="UP000028712"/>
    </source>
</evidence>
<name>A0A086AT61_FLAHY</name>
<dbReference type="Proteomes" id="UP000028712">
    <property type="component" value="Unassembled WGS sequence"/>
</dbReference>
<reference evidence="3 5" key="2">
    <citation type="submission" date="2016-11" db="EMBL/GenBank/DDBJ databases">
        <title>Whole genomes of Flavobacteriaceae.</title>
        <authorList>
            <person name="Stine C."/>
            <person name="Li C."/>
            <person name="Tadesse D."/>
        </authorList>
    </citation>
    <scope>NUCLEOTIDE SEQUENCE [LARGE SCALE GENOMIC DNA]</scope>
    <source>
        <strain evidence="3 5">ATCC 29551</strain>
    </source>
</reference>
<protein>
    <recommendedName>
        <fullName evidence="6">Peptidase, M50 family protein</fullName>
    </recommendedName>
</protein>
<evidence type="ECO:0000256" key="1">
    <source>
        <dbReference type="SAM" id="Phobius"/>
    </source>
</evidence>
<accession>A0A086AT61</accession>
<feature type="transmembrane region" description="Helical" evidence="1">
    <location>
        <begin position="370"/>
        <end position="388"/>
    </location>
</feature>
<dbReference type="Proteomes" id="UP000198424">
    <property type="component" value="Unassembled WGS sequence"/>
</dbReference>
<feature type="transmembrane region" description="Helical" evidence="1">
    <location>
        <begin position="162"/>
        <end position="180"/>
    </location>
</feature>
<keyword evidence="1" id="KW-0472">Membrane</keyword>
<proteinExistence type="predicted"/>
<sequence>MNKNIVPQLSEDISYHPFGKTDFFIHQLTFDHRIKISSDLYRFLELIDGKKSLQILVDEYNLKFESILTIDFANDFLFTKLAKYGIIQSDEIEVKPNQKPDYLKLSFILIDVKIVSKFTKYLKYLFLNNVLKINLAIIFLILSICFYVFYNQIFYTNIAKSEWLIFFLMSFVGVTFHEFGHASAAHYYGAKHGGIGGGFYLVVPVYFADVTDIWKLPKTQRIVVNLAGIYFEFVYAIFLITIGVIFQYNLLILLACIYSLSILRNLNPFARSDGYWVLSDAIEKPNLMHHGFQKIKQIFTSGNTIKTWKAIDYFLLFYGLVNYSFISFFVYIVLIKNPDSIIYFPQNLWRFITTIMEPDSQFSVAQVGKLFLPLLFFYLVFKWLRIILIKAK</sequence>
<organism evidence="2 4">
    <name type="scientific">Flavobacterium hydatis</name>
    <name type="common">Cytophaga aquatilis</name>
    <dbReference type="NCBI Taxonomy" id="991"/>
    <lineage>
        <taxon>Bacteria</taxon>
        <taxon>Pseudomonadati</taxon>
        <taxon>Bacteroidota</taxon>
        <taxon>Flavobacteriia</taxon>
        <taxon>Flavobacteriales</taxon>
        <taxon>Flavobacteriaceae</taxon>
        <taxon>Flavobacterium</taxon>
    </lineage>
</organism>
<keyword evidence="5" id="KW-1185">Reference proteome</keyword>
<dbReference type="EMBL" id="MUGY01000025">
    <property type="protein sequence ID" value="OXA91559.1"/>
    <property type="molecule type" value="Genomic_DNA"/>
</dbReference>
<feature type="transmembrane region" description="Helical" evidence="1">
    <location>
        <begin position="130"/>
        <end position="150"/>
    </location>
</feature>
<feature type="transmembrane region" description="Helical" evidence="1">
    <location>
        <begin position="192"/>
        <end position="210"/>
    </location>
</feature>